<keyword evidence="5 8" id="KW-0812">Transmembrane</keyword>
<sequence length="310" mass="32621">MIPILQSIIPIFLLVLLGVVLKRWNAIDQEFWSGLEQFGYFVAFPALLSMTLYQADFAALDIGRVALTVAITLGLMMALVLALWPIMQRQGITASSFTTIFQTGIRWNGFVALAIASSLHGAEGIALVALVMALIILPINLVCVAVMVWFGGGARKLSVLALRMVRNPLILSCLAGLGARHLPFDIPAPLITAIDLIGASALGLGLLMVGAGLRVGDALKPRPVAALTSAIKLVLFPLVMVAVALAIGIEGATLEILVLCAAVPTAMNGYLLARQMNGDAPLYAAITTIQTAASIGTMPLALFLLRQLSG</sequence>
<feature type="transmembrane region" description="Helical" evidence="8">
    <location>
        <begin position="38"/>
        <end position="55"/>
    </location>
</feature>
<proteinExistence type="inferred from homology"/>
<feature type="transmembrane region" description="Helical" evidence="8">
    <location>
        <begin position="280"/>
        <end position="305"/>
    </location>
</feature>
<gene>
    <name evidence="9" type="ORF">D5400_14400</name>
</gene>
<feature type="transmembrane region" description="Helical" evidence="8">
    <location>
        <begin position="164"/>
        <end position="182"/>
    </location>
</feature>
<reference evidence="9 10" key="1">
    <citation type="submission" date="2018-09" db="EMBL/GenBank/DDBJ databases">
        <title>Marinorhizobium profundi gen. nov., sp. nov., isolated from a deep-sea sediment sample from the New Britain Trench and proposal of Marinorhizobiaceae fam. nov. in the order Rhizobiales of the class Alphaproteobacteria.</title>
        <authorList>
            <person name="Cao J."/>
        </authorList>
    </citation>
    <scope>NUCLEOTIDE SEQUENCE [LARGE SCALE GENOMIC DNA]</scope>
    <source>
        <strain evidence="9 10">WS11</strain>
    </source>
</reference>
<dbReference type="OrthoDB" id="9805563at2"/>
<protein>
    <submittedName>
        <fullName evidence="9">AEC family transporter</fullName>
    </submittedName>
</protein>
<dbReference type="KEGG" id="abaw:D5400_14400"/>
<evidence type="ECO:0000256" key="8">
    <source>
        <dbReference type="SAM" id="Phobius"/>
    </source>
</evidence>
<dbReference type="RefSeq" id="WP_126010627.1">
    <property type="nucleotide sequence ID" value="NZ_CP032509.1"/>
</dbReference>
<name>A0A3Q8XPP7_9HYPH</name>
<keyword evidence="3" id="KW-0813">Transport</keyword>
<comment type="similarity">
    <text evidence="2">Belongs to the auxin efflux carrier (TC 2.A.69) family.</text>
</comment>
<dbReference type="InterPro" id="IPR004776">
    <property type="entry name" value="Mem_transp_PIN-like"/>
</dbReference>
<evidence type="ECO:0000256" key="5">
    <source>
        <dbReference type="ARBA" id="ARBA00022692"/>
    </source>
</evidence>
<evidence type="ECO:0000256" key="3">
    <source>
        <dbReference type="ARBA" id="ARBA00022448"/>
    </source>
</evidence>
<dbReference type="AlphaFoldDB" id="A0A3Q8XPP7"/>
<dbReference type="Proteomes" id="UP000268192">
    <property type="component" value="Chromosome"/>
</dbReference>
<keyword evidence="4" id="KW-1003">Cell membrane</keyword>
<evidence type="ECO:0000256" key="2">
    <source>
        <dbReference type="ARBA" id="ARBA00010145"/>
    </source>
</evidence>
<dbReference type="GO" id="GO:0055085">
    <property type="term" value="P:transmembrane transport"/>
    <property type="evidence" value="ECO:0007669"/>
    <property type="project" value="InterPro"/>
</dbReference>
<feature type="transmembrane region" description="Helical" evidence="8">
    <location>
        <begin position="67"/>
        <end position="87"/>
    </location>
</feature>
<dbReference type="EMBL" id="CP032509">
    <property type="protein sequence ID" value="AZN72310.1"/>
    <property type="molecule type" value="Genomic_DNA"/>
</dbReference>
<evidence type="ECO:0000256" key="1">
    <source>
        <dbReference type="ARBA" id="ARBA00004651"/>
    </source>
</evidence>
<dbReference type="Gene3D" id="1.20.1530.20">
    <property type="match status" value="1"/>
</dbReference>
<feature type="transmembrane region" description="Helical" evidence="8">
    <location>
        <begin position="99"/>
        <end position="119"/>
    </location>
</feature>
<accession>A0A3Q8XPP7</accession>
<keyword evidence="7 8" id="KW-0472">Membrane</keyword>
<feature type="transmembrane region" description="Helical" evidence="8">
    <location>
        <begin position="188"/>
        <end position="213"/>
    </location>
</feature>
<comment type="subcellular location">
    <subcellularLocation>
        <location evidence="1">Cell membrane</location>
        <topology evidence="1">Multi-pass membrane protein</topology>
    </subcellularLocation>
</comment>
<dbReference type="Pfam" id="PF03547">
    <property type="entry name" value="Mem_trans"/>
    <property type="match status" value="1"/>
</dbReference>
<feature type="transmembrane region" description="Helical" evidence="8">
    <location>
        <begin position="125"/>
        <end position="152"/>
    </location>
</feature>
<evidence type="ECO:0000313" key="9">
    <source>
        <dbReference type="EMBL" id="AZN72310.1"/>
    </source>
</evidence>
<dbReference type="InterPro" id="IPR038770">
    <property type="entry name" value="Na+/solute_symporter_sf"/>
</dbReference>
<dbReference type="GO" id="GO:0005886">
    <property type="term" value="C:plasma membrane"/>
    <property type="evidence" value="ECO:0007669"/>
    <property type="project" value="UniProtKB-SubCell"/>
</dbReference>
<feature type="transmembrane region" description="Helical" evidence="8">
    <location>
        <begin position="225"/>
        <end position="247"/>
    </location>
</feature>
<feature type="transmembrane region" description="Helical" evidence="8">
    <location>
        <begin position="6"/>
        <end position="26"/>
    </location>
</feature>
<organism evidence="9 10">
    <name type="scientific">Georhizobium profundi</name>
    <dbReference type="NCBI Taxonomy" id="2341112"/>
    <lineage>
        <taxon>Bacteria</taxon>
        <taxon>Pseudomonadati</taxon>
        <taxon>Pseudomonadota</taxon>
        <taxon>Alphaproteobacteria</taxon>
        <taxon>Hyphomicrobiales</taxon>
        <taxon>Rhizobiaceae</taxon>
        <taxon>Georhizobium</taxon>
    </lineage>
</organism>
<evidence type="ECO:0000256" key="7">
    <source>
        <dbReference type="ARBA" id="ARBA00023136"/>
    </source>
</evidence>
<evidence type="ECO:0000256" key="4">
    <source>
        <dbReference type="ARBA" id="ARBA00022475"/>
    </source>
</evidence>
<evidence type="ECO:0000313" key="10">
    <source>
        <dbReference type="Proteomes" id="UP000268192"/>
    </source>
</evidence>
<keyword evidence="10" id="KW-1185">Reference proteome</keyword>
<evidence type="ECO:0000256" key="6">
    <source>
        <dbReference type="ARBA" id="ARBA00022989"/>
    </source>
</evidence>
<dbReference type="PANTHER" id="PTHR36838">
    <property type="entry name" value="AUXIN EFFLUX CARRIER FAMILY PROTEIN"/>
    <property type="match status" value="1"/>
</dbReference>
<feature type="transmembrane region" description="Helical" evidence="8">
    <location>
        <begin position="253"/>
        <end position="273"/>
    </location>
</feature>
<dbReference type="PANTHER" id="PTHR36838:SF4">
    <property type="entry name" value="AUXIN EFFLUX CARRIER FAMILY PROTEIN"/>
    <property type="match status" value="1"/>
</dbReference>
<keyword evidence="6 8" id="KW-1133">Transmembrane helix</keyword>